<keyword evidence="2" id="KW-1185">Reference proteome</keyword>
<evidence type="ECO:0000313" key="1">
    <source>
        <dbReference type="EMBL" id="KAG8464684.1"/>
    </source>
</evidence>
<comment type="caution">
    <text evidence="1">The sequence shown here is derived from an EMBL/GenBank/DDBJ whole genome shotgun (WGS) entry which is preliminary data.</text>
</comment>
<accession>A0A8J5XJW3</accession>
<proteinExistence type="predicted"/>
<dbReference type="EMBL" id="JAGTXO010000012">
    <property type="protein sequence ID" value="KAG8464684.1"/>
    <property type="molecule type" value="Genomic_DNA"/>
</dbReference>
<evidence type="ECO:0000313" key="2">
    <source>
        <dbReference type="Proteomes" id="UP000751190"/>
    </source>
</evidence>
<sequence>MAAVRGVRARRGGIVCARAAGRGTTAVFLATDAPALDRFAMRPGALGGASNARLLTLEGSGAIAPTNQRPRAVRLRMTAETVRAVHARGAADW</sequence>
<organism evidence="1 2">
    <name type="scientific">Diacronema lutheri</name>
    <name type="common">Unicellular marine alga</name>
    <name type="synonym">Monochrysis lutheri</name>
    <dbReference type="NCBI Taxonomy" id="2081491"/>
    <lineage>
        <taxon>Eukaryota</taxon>
        <taxon>Haptista</taxon>
        <taxon>Haptophyta</taxon>
        <taxon>Pavlovophyceae</taxon>
        <taxon>Pavlovales</taxon>
        <taxon>Pavlovaceae</taxon>
        <taxon>Diacronema</taxon>
    </lineage>
</organism>
<dbReference type="OrthoDB" id="10679252at2759"/>
<protein>
    <submittedName>
        <fullName evidence="1">Uncharacterized protein</fullName>
    </submittedName>
</protein>
<gene>
    <name evidence="1" type="ORF">KFE25_010052</name>
</gene>
<dbReference type="Proteomes" id="UP000751190">
    <property type="component" value="Unassembled WGS sequence"/>
</dbReference>
<dbReference type="AlphaFoldDB" id="A0A8J5XJW3"/>
<name>A0A8J5XJW3_DIALT</name>
<reference evidence="1" key="1">
    <citation type="submission" date="2021-05" db="EMBL/GenBank/DDBJ databases">
        <title>The genome of the haptophyte Pavlova lutheri (Diacronema luteri, Pavlovales) - a model for lipid biosynthesis in eukaryotic algae.</title>
        <authorList>
            <person name="Hulatt C.J."/>
            <person name="Posewitz M.C."/>
        </authorList>
    </citation>
    <scope>NUCLEOTIDE SEQUENCE</scope>
    <source>
        <strain evidence="1">NIVA-4/92</strain>
    </source>
</reference>